<evidence type="ECO:0000256" key="1">
    <source>
        <dbReference type="SAM" id="MobiDB-lite"/>
    </source>
</evidence>
<sequence>MARPFDEFSYPAVNSMASQTSLAGPDDDNEYGQSWLSKRGGPKKARPRLPKIKSSPIDGGVTANQSSSSHDRIHNHHLLQSSSPIIPISAPADPYSPVVHNDTKPSDMNPRAKIKPLLRKFSSQEQVSIDLSRSAAENEGIGFYESSHAIVDPARTPSGSIRRGYHNRNTSGTSQISTNTTGSNRYGTQPYVHPMRQTPLPYTSPIASYKNSLETESRNSDEASTPYAPVLTSRKRNATAPPQLHIRTGSSFTNSSQANLANLPGTPSSLRYPTNPETMVSPATGRSSLESAFRRVNRSRSNTAQTDPAQQAASVQHLRQKFQEKEAAKDRKYQEAELRALEKEKQKEVKRERKRAKSNTASEKSSLVGAYSHNNEPVAIRSHYDPGTMGPPTLYGTRSKEQLRSRPGTGTKAMGSRSTAPAAKEKPHSQWSLFWFRVKTMFLRMKMKIGGGKPKSEKRG</sequence>
<feature type="compositionally biased region" description="Polar residues" evidence="1">
    <location>
        <begin position="299"/>
        <end position="314"/>
    </location>
</feature>
<name>A0AA43TZM0_9LECA</name>
<feature type="compositionally biased region" description="Polar residues" evidence="1">
    <location>
        <begin position="167"/>
        <end position="187"/>
    </location>
</feature>
<dbReference type="EMBL" id="JAPUFD010000011">
    <property type="protein sequence ID" value="MDI1490367.1"/>
    <property type="molecule type" value="Genomic_DNA"/>
</dbReference>
<feature type="compositionally biased region" description="Basic and acidic residues" evidence="1">
    <location>
        <begin position="321"/>
        <end position="351"/>
    </location>
</feature>
<dbReference type="AlphaFoldDB" id="A0AA43TZM0"/>
<keyword evidence="3" id="KW-1185">Reference proteome</keyword>
<comment type="caution">
    <text evidence="2">The sequence shown here is derived from an EMBL/GenBank/DDBJ whole genome shotgun (WGS) entry which is preliminary data.</text>
</comment>
<feature type="region of interest" description="Disordered" evidence="1">
    <location>
        <begin position="16"/>
        <end position="77"/>
    </location>
</feature>
<organism evidence="2 3">
    <name type="scientific">Ramalina farinacea</name>
    <dbReference type="NCBI Taxonomy" id="258253"/>
    <lineage>
        <taxon>Eukaryota</taxon>
        <taxon>Fungi</taxon>
        <taxon>Dikarya</taxon>
        <taxon>Ascomycota</taxon>
        <taxon>Pezizomycotina</taxon>
        <taxon>Lecanoromycetes</taxon>
        <taxon>OSLEUM clade</taxon>
        <taxon>Lecanoromycetidae</taxon>
        <taxon>Lecanorales</taxon>
        <taxon>Lecanorineae</taxon>
        <taxon>Ramalinaceae</taxon>
        <taxon>Ramalina</taxon>
    </lineage>
</organism>
<reference evidence="2" key="1">
    <citation type="journal article" date="2023" name="Genome Biol. Evol.">
        <title>First Whole Genome Sequence and Flow Cytometry Genome Size Data for the Lichen-Forming Fungus Ramalina farinacea (Ascomycota).</title>
        <authorList>
            <person name="Llewellyn T."/>
            <person name="Mian S."/>
            <person name="Hill R."/>
            <person name="Leitch I.J."/>
            <person name="Gaya E."/>
        </authorList>
    </citation>
    <scope>NUCLEOTIDE SEQUENCE</scope>
    <source>
        <strain evidence="2">LIQ254RAFAR</strain>
    </source>
</reference>
<evidence type="ECO:0000313" key="2">
    <source>
        <dbReference type="EMBL" id="MDI1490367.1"/>
    </source>
</evidence>
<evidence type="ECO:0000313" key="3">
    <source>
        <dbReference type="Proteomes" id="UP001161017"/>
    </source>
</evidence>
<feature type="compositionally biased region" description="Basic residues" evidence="1">
    <location>
        <begin position="40"/>
        <end position="51"/>
    </location>
</feature>
<protein>
    <submittedName>
        <fullName evidence="2">Uncharacterized protein</fullName>
    </submittedName>
</protein>
<proteinExistence type="predicted"/>
<gene>
    <name evidence="2" type="ORF">OHK93_001567</name>
</gene>
<dbReference type="Proteomes" id="UP001161017">
    <property type="component" value="Unassembled WGS sequence"/>
</dbReference>
<accession>A0AA43TZM0</accession>
<feature type="region of interest" description="Disordered" evidence="1">
    <location>
        <begin position="154"/>
        <end position="428"/>
    </location>
</feature>
<feature type="compositionally biased region" description="Polar residues" evidence="1">
    <location>
        <begin position="248"/>
        <end position="278"/>
    </location>
</feature>